<protein>
    <recommendedName>
        <fullName evidence="3">CCT domain-containing protein</fullName>
    </recommendedName>
</protein>
<proteinExistence type="predicted"/>
<dbReference type="Proteomes" id="UP000785679">
    <property type="component" value="Unassembled WGS sequence"/>
</dbReference>
<keyword evidence="2" id="KW-1185">Reference proteome</keyword>
<accession>A0A8J8T1A8</accession>
<dbReference type="OrthoDB" id="325723at2759"/>
<sequence>MCNTYSGLIDYLNSKSLKPNNYIILILLETNFVGKSLMTSVQTVQPTAYFTQKQQQQPSQVNQVPLSTFTNSSCVAPSATMVQEVNRANEAYDGVFKRPLPIKPFHVRKAGFAPFQPKVNTPLVSEMMIAQKTQIAMQQMQLQIMQQQLALYQRQLLINQENEIRERNKSNLKYRLYQIASVQGNLDRYIIREPGEDTDYTQWGERIYTVSEIDQIIKQSGLVQRKHAGFLPQGSSLLFQAAKYINQTTETNFAPDEEENDQENLSTEEDSNETYIGQLTIADRRLRVLEFKKKIYARRISKPISKKFNGRSKVACQKLRINGKFVKKSQLVDLSASPLYGSTDETCSTKSE</sequence>
<gene>
    <name evidence="1" type="ORF">FGO68_gene11307</name>
</gene>
<evidence type="ECO:0008006" key="3">
    <source>
        <dbReference type="Google" id="ProtNLM"/>
    </source>
</evidence>
<name>A0A8J8T1A8_HALGN</name>
<reference evidence="1" key="1">
    <citation type="submission" date="2019-06" db="EMBL/GenBank/DDBJ databases">
        <authorList>
            <person name="Zheng W."/>
        </authorList>
    </citation>
    <scope>NUCLEOTIDE SEQUENCE</scope>
    <source>
        <strain evidence="1">QDHG01</strain>
    </source>
</reference>
<organism evidence="1 2">
    <name type="scientific">Halteria grandinella</name>
    <dbReference type="NCBI Taxonomy" id="5974"/>
    <lineage>
        <taxon>Eukaryota</taxon>
        <taxon>Sar</taxon>
        <taxon>Alveolata</taxon>
        <taxon>Ciliophora</taxon>
        <taxon>Intramacronucleata</taxon>
        <taxon>Spirotrichea</taxon>
        <taxon>Stichotrichia</taxon>
        <taxon>Sporadotrichida</taxon>
        <taxon>Halteriidae</taxon>
        <taxon>Halteria</taxon>
    </lineage>
</organism>
<comment type="caution">
    <text evidence="1">The sequence shown here is derived from an EMBL/GenBank/DDBJ whole genome shotgun (WGS) entry which is preliminary data.</text>
</comment>
<evidence type="ECO:0000313" key="2">
    <source>
        <dbReference type="Proteomes" id="UP000785679"/>
    </source>
</evidence>
<dbReference type="EMBL" id="RRYP01011180">
    <property type="protein sequence ID" value="TNV77901.1"/>
    <property type="molecule type" value="Genomic_DNA"/>
</dbReference>
<evidence type="ECO:0000313" key="1">
    <source>
        <dbReference type="EMBL" id="TNV77901.1"/>
    </source>
</evidence>
<dbReference type="AlphaFoldDB" id="A0A8J8T1A8"/>